<sequence length="330" mass="32685">MSQLVQRVSEPGPWVLGIDLGGTGATGSRIALEPAGAALGSSRRLLPEVRTGISEGATNPLDVAETLISAVRVQWPDAPLAAVGIGAPGVASLAGDPAAELPRLVAAAGGASVALAIDAVTAHLGALAGSGGSVVAVGTGTIAIGTDLRSIWRRVGGWGHLYDDRGSGAWVGIEGLKAAILTHDGVTTDAAALLAAAVARFGPAPEWPAQLSTRDDRGAILADFAADVAALAGIGDPVATRIMSTAGTLVAGTLAAALDPRLPWRASGVGGVFEAGGAFIAGFEAEFVRLAPDASLIDPAGTPLDGAVRLARLVASGDAPVGHPPFLWLS</sequence>
<dbReference type="EMBL" id="SDPN01000008">
    <property type="protein sequence ID" value="RXZ72013.1"/>
    <property type="molecule type" value="Genomic_DNA"/>
</dbReference>
<accession>A0A4Q2L698</accession>
<evidence type="ECO:0000313" key="3">
    <source>
        <dbReference type="Proteomes" id="UP000293865"/>
    </source>
</evidence>
<gene>
    <name evidence="2" type="ORF">ESP51_06485</name>
</gene>
<dbReference type="InterPro" id="IPR052519">
    <property type="entry name" value="Euk-type_GlcNAc_Kinase"/>
</dbReference>
<dbReference type="PANTHER" id="PTHR43190:SF3">
    <property type="entry name" value="N-ACETYL-D-GLUCOSAMINE KINASE"/>
    <property type="match status" value="1"/>
</dbReference>
<dbReference type="AlphaFoldDB" id="A0A4Q2L698"/>
<keyword evidence="3" id="KW-1185">Reference proteome</keyword>
<dbReference type="Pfam" id="PF01869">
    <property type="entry name" value="BcrAD_BadFG"/>
    <property type="match status" value="1"/>
</dbReference>
<organism evidence="2 3">
    <name type="scientific">Agromyces albus</name>
    <dbReference type="NCBI Taxonomy" id="205332"/>
    <lineage>
        <taxon>Bacteria</taxon>
        <taxon>Bacillati</taxon>
        <taxon>Actinomycetota</taxon>
        <taxon>Actinomycetes</taxon>
        <taxon>Micrococcales</taxon>
        <taxon>Microbacteriaceae</taxon>
        <taxon>Agromyces</taxon>
    </lineage>
</organism>
<dbReference type="OrthoDB" id="8701357at2"/>
<dbReference type="InterPro" id="IPR002731">
    <property type="entry name" value="ATPase_BadF"/>
</dbReference>
<comment type="caution">
    <text evidence="2">The sequence shown here is derived from an EMBL/GenBank/DDBJ whole genome shotgun (WGS) entry which is preliminary data.</text>
</comment>
<reference evidence="2 3" key="1">
    <citation type="submission" date="2019-01" db="EMBL/GenBank/DDBJ databases">
        <title>Agromyces.</title>
        <authorList>
            <person name="Li J."/>
        </authorList>
    </citation>
    <scope>NUCLEOTIDE SEQUENCE [LARGE SCALE GENOMIC DNA]</scope>
    <source>
        <strain evidence="2 3">DSM 15934</strain>
    </source>
</reference>
<protein>
    <recommendedName>
        <fullName evidence="1">ATPase BadF/BadG/BcrA/BcrD type domain-containing protein</fullName>
    </recommendedName>
</protein>
<dbReference type="InterPro" id="IPR043129">
    <property type="entry name" value="ATPase_NBD"/>
</dbReference>
<dbReference type="Proteomes" id="UP000293865">
    <property type="component" value="Unassembled WGS sequence"/>
</dbReference>
<dbReference type="Gene3D" id="3.30.420.40">
    <property type="match status" value="2"/>
</dbReference>
<dbReference type="SUPFAM" id="SSF53067">
    <property type="entry name" value="Actin-like ATPase domain"/>
    <property type="match status" value="2"/>
</dbReference>
<proteinExistence type="predicted"/>
<feature type="domain" description="ATPase BadF/BadG/BcrA/BcrD type" evidence="1">
    <location>
        <begin position="16"/>
        <end position="256"/>
    </location>
</feature>
<dbReference type="PANTHER" id="PTHR43190">
    <property type="entry name" value="N-ACETYL-D-GLUCOSAMINE KINASE"/>
    <property type="match status" value="1"/>
</dbReference>
<name>A0A4Q2L698_9MICO</name>
<evidence type="ECO:0000313" key="2">
    <source>
        <dbReference type="EMBL" id="RXZ72013.1"/>
    </source>
</evidence>
<evidence type="ECO:0000259" key="1">
    <source>
        <dbReference type="Pfam" id="PF01869"/>
    </source>
</evidence>